<organism evidence="8 9">
    <name type="scientific">Kockovaella imperatae</name>
    <dbReference type="NCBI Taxonomy" id="4999"/>
    <lineage>
        <taxon>Eukaryota</taxon>
        <taxon>Fungi</taxon>
        <taxon>Dikarya</taxon>
        <taxon>Basidiomycota</taxon>
        <taxon>Agaricomycotina</taxon>
        <taxon>Tremellomycetes</taxon>
        <taxon>Tremellales</taxon>
        <taxon>Cuniculitremaceae</taxon>
        <taxon>Kockovaella</taxon>
    </lineage>
</organism>
<keyword evidence="4" id="KW-0804">Transcription</keyword>
<dbReference type="SUPFAM" id="SSF57701">
    <property type="entry name" value="Zn2/Cys6 DNA-binding domain"/>
    <property type="match status" value="2"/>
</dbReference>
<dbReference type="PROSITE" id="PS50048">
    <property type="entry name" value="ZN2_CY6_FUNGAL_2"/>
    <property type="match status" value="2"/>
</dbReference>
<dbReference type="EMBL" id="NBSH01000002">
    <property type="protein sequence ID" value="ORX40165.1"/>
    <property type="molecule type" value="Genomic_DNA"/>
</dbReference>
<dbReference type="InterPro" id="IPR050815">
    <property type="entry name" value="TF_fung"/>
</dbReference>
<feature type="region of interest" description="Disordered" evidence="6">
    <location>
        <begin position="98"/>
        <end position="155"/>
    </location>
</feature>
<dbReference type="GeneID" id="33556650"/>
<evidence type="ECO:0000256" key="6">
    <source>
        <dbReference type="SAM" id="MobiDB-lite"/>
    </source>
</evidence>
<protein>
    <recommendedName>
        <fullName evidence="7">Zn(2)-C6 fungal-type domain-containing protein</fullName>
    </recommendedName>
</protein>
<dbReference type="AlphaFoldDB" id="A0A1Y1USI8"/>
<keyword evidence="2" id="KW-0479">Metal-binding</keyword>
<evidence type="ECO:0000313" key="8">
    <source>
        <dbReference type="EMBL" id="ORX40165.1"/>
    </source>
</evidence>
<comment type="caution">
    <text evidence="8">The sequence shown here is derived from an EMBL/GenBank/DDBJ whole genome shotgun (WGS) entry which is preliminary data.</text>
</comment>
<keyword evidence="9" id="KW-1185">Reference proteome</keyword>
<keyword evidence="5" id="KW-0539">Nucleus</keyword>
<gene>
    <name evidence="8" type="ORF">BD324DRAFT_616642</name>
</gene>
<feature type="compositionally biased region" description="Low complexity" evidence="6">
    <location>
        <begin position="109"/>
        <end position="130"/>
    </location>
</feature>
<proteinExistence type="predicted"/>
<feature type="domain" description="Zn(2)-C6 fungal-type" evidence="7">
    <location>
        <begin position="60"/>
        <end position="92"/>
    </location>
</feature>
<feature type="compositionally biased region" description="Low complexity" evidence="6">
    <location>
        <begin position="698"/>
        <end position="711"/>
    </location>
</feature>
<evidence type="ECO:0000256" key="2">
    <source>
        <dbReference type="ARBA" id="ARBA00022723"/>
    </source>
</evidence>
<reference evidence="8 9" key="1">
    <citation type="submission" date="2017-03" db="EMBL/GenBank/DDBJ databases">
        <title>Widespread Adenine N6-methylation of Active Genes in Fungi.</title>
        <authorList>
            <consortium name="DOE Joint Genome Institute"/>
            <person name="Mondo S.J."/>
            <person name="Dannebaum R.O."/>
            <person name="Kuo R.C."/>
            <person name="Louie K.B."/>
            <person name="Bewick A.J."/>
            <person name="Labutti K."/>
            <person name="Haridas S."/>
            <person name="Kuo A."/>
            <person name="Salamov A."/>
            <person name="Ahrendt S.R."/>
            <person name="Lau R."/>
            <person name="Bowen B.P."/>
            <person name="Lipzen A."/>
            <person name="Sullivan W."/>
            <person name="Andreopoulos W.B."/>
            <person name="Clum A."/>
            <person name="Lindquist E."/>
            <person name="Daum C."/>
            <person name="Northen T.R."/>
            <person name="Ramamoorthy G."/>
            <person name="Schmitz R.J."/>
            <person name="Gryganskyi A."/>
            <person name="Culley D."/>
            <person name="Magnuson J."/>
            <person name="James T.Y."/>
            <person name="O'Malley M.A."/>
            <person name="Stajich J.E."/>
            <person name="Spatafora J.W."/>
            <person name="Visel A."/>
            <person name="Grigoriev I.V."/>
        </authorList>
    </citation>
    <scope>NUCLEOTIDE SEQUENCE [LARGE SCALE GENOMIC DNA]</scope>
    <source>
        <strain evidence="8 9">NRRL Y-17943</strain>
    </source>
</reference>
<dbReference type="CDD" id="cd00067">
    <property type="entry name" value="GAL4"/>
    <property type="match status" value="2"/>
</dbReference>
<evidence type="ECO:0000259" key="7">
    <source>
        <dbReference type="PROSITE" id="PS50048"/>
    </source>
</evidence>
<dbReference type="OrthoDB" id="2563500at2759"/>
<name>A0A1Y1USI8_9TREE</name>
<dbReference type="PROSITE" id="PS00463">
    <property type="entry name" value="ZN2_CY6_FUNGAL_1"/>
    <property type="match status" value="2"/>
</dbReference>
<evidence type="ECO:0000256" key="1">
    <source>
        <dbReference type="ARBA" id="ARBA00004123"/>
    </source>
</evidence>
<dbReference type="Gene3D" id="4.10.240.10">
    <property type="entry name" value="Zn(2)-C6 fungal-type DNA-binding domain"/>
    <property type="match status" value="2"/>
</dbReference>
<dbReference type="InterPro" id="IPR007219">
    <property type="entry name" value="XnlR_reg_dom"/>
</dbReference>
<evidence type="ECO:0000256" key="5">
    <source>
        <dbReference type="ARBA" id="ARBA00023242"/>
    </source>
</evidence>
<keyword evidence="3" id="KW-0805">Transcription regulation</keyword>
<feature type="domain" description="Zn(2)-C6 fungal-type" evidence="7">
    <location>
        <begin position="15"/>
        <end position="45"/>
    </location>
</feature>
<feature type="compositionally biased region" description="Polar residues" evidence="6">
    <location>
        <begin position="138"/>
        <end position="150"/>
    </location>
</feature>
<evidence type="ECO:0000256" key="4">
    <source>
        <dbReference type="ARBA" id="ARBA00023163"/>
    </source>
</evidence>
<evidence type="ECO:0000256" key="3">
    <source>
        <dbReference type="ARBA" id="ARBA00023015"/>
    </source>
</evidence>
<dbReference type="RefSeq" id="XP_021873950.1">
    <property type="nucleotide sequence ID" value="XM_022014842.1"/>
</dbReference>
<dbReference type="InterPro" id="IPR001138">
    <property type="entry name" value="Zn2Cys6_DnaBD"/>
</dbReference>
<dbReference type="GO" id="GO:0005634">
    <property type="term" value="C:nucleus"/>
    <property type="evidence" value="ECO:0007669"/>
    <property type="project" value="UniProtKB-SubCell"/>
</dbReference>
<evidence type="ECO:0000313" key="9">
    <source>
        <dbReference type="Proteomes" id="UP000193218"/>
    </source>
</evidence>
<dbReference type="PANTHER" id="PTHR47338:SF7">
    <property type="entry name" value="ZN(II)2CYS6 TRANSCRIPTION FACTOR (EUROFUNG)"/>
    <property type="match status" value="1"/>
</dbReference>
<dbReference type="PANTHER" id="PTHR47338">
    <property type="entry name" value="ZN(II)2CYS6 TRANSCRIPTION FACTOR (EUROFUNG)-RELATED"/>
    <property type="match status" value="1"/>
</dbReference>
<comment type="subcellular location">
    <subcellularLocation>
        <location evidence="1">Nucleus</location>
    </subcellularLocation>
</comment>
<dbReference type="GO" id="GO:0003677">
    <property type="term" value="F:DNA binding"/>
    <property type="evidence" value="ECO:0007669"/>
    <property type="project" value="InterPro"/>
</dbReference>
<dbReference type="InParanoid" id="A0A1Y1USI8"/>
<sequence>MDEQDRAVERRSSTGCKTCRGRRIKCDEERPICGQCQTHGSECLWTVDEPPKKRFRILAACSACRDRKVRCEGAASRDSCARCAKLCIPCEFPEDRENIRNKPAPRSRPSPFIFSGTPTSPSTTPKSTSRPSRDDNASTRSPSNSQSLSRTGLPVSASRTAPLTLEKLINDEVSMRLLVRKYFATVHQHSLLTFLHEPSLTYLVDLHRVPVPLVHLVLALTFLFDDYSMNEPEKRILKADEVFSLGFTVLQSQAFTGYGAMDLMSVLLARAYEYARGRFASADVLLGMATRMMHQLHLANFDDTYPQTSPSNRTDILNPLLKPESLRRLAWSVFYLDCTLTDNGPVLYNINSASYRIPLPLDETCFLRDIHVRTASEPYSNTGTDLRHNECPNHSHLGISAHLIQTAEMRRRVIDLDTSIATSAASLSELLDRVATLEGDAKILIATLPPHLAYTEDNLYIHSPRRPMFQLLHILRHSCFLILARAKLHLSARWPIYSPNDALKDRIRHASAVAGMALDTVQLGINADPYMARVAYEAVESLLSDPPRLSCPNSQTKPTDDIYAKALRQLLDLLRILAIVDATAAYLRVEACARVGHSGFTSLLTEEDKQAMQSTTIPSDPSSELHQFTPHRVQLDLEWVPIAPERPDLEWTPLDAAAVLSPATRTTVSEPPRTGLTTWPESLNSLPSISIALRTSLTSTSSSSPNLPTSSHWDPHESSTWTAEDESELTDNSPDELLSFMGLVQQASKGYAGLDAVESFDWFAH</sequence>
<feature type="region of interest" description="Disordered" evidence="6">
    <location>
        <begin position="698"/>
        <end position="734"/>
    </location>
</feature>
<dbReference type="Pfam" id="PF00172">
    <property type="entry name" value="Zn_clus"/>
    <property type="match status" value="2"/>
</dbReference>
<dbReference type="Pfam" id="PF04082">
    <property type="entry name" value="Fungal_trans"/>
    <property type="match status" value="1"/>
</dbReference>
<dbReference type="Proteomes" id="UP000193218">
    <property type="component" value="Unassembled WGS sequence"/>
</dbReference>
<dbReference type="GO" id="GO:0008270">
    <property type="term" value="F:zinc ion binding"/>
    <property type="evidence" value="ECO:0007669"/>
    <property type="project" value="InterPro"/>
</dbReference>
<accession>A0A1Y1USI8</accession>
<dbReference type="GO" id="GO:0006351">
    <property type="term" value="P:DNA-templated transcription"/>
    <property type="evidence" value="ECO:0007669"/>
    <property type="project" value="InterPro"/>
</dbReference>
<dbReference type="CDD" id="cd12148">
    <property type="entry name" value="fungal_TF_MHR"/>
    <property type="match status" value="1"/>
</dbReference>
<dbReference type="InterPro" id="IPR036864">
    <property type="entry name" value="Zn2-C6_fun-type_DNA-bd_sf"/>
</dbReference>
<dbReference type="SMART" id="SM00066">
    <property type="entry name" value="GAL4"/>
    <property type="match status" value="2"/>
</dbReference>
<dbReference type="GO" id="GO:0000981">
    <property type="term" value="F:DNA-binding transcription factor activity, RNA polymerase II-specific"/>
    <property type="evidence" value="ECO:0007669"/>
    <property type="project" value="InterPro"/>
</dbReference>